<accession>A0AAD8GUB8</accession>
<keyword evidence="9" id="KW-1185">Reference proteome</keyword>
<keyword evidence="2" id="KW-0217">Developmental protein</keyword>
<sequence>MAGRNPPPPHHHLLRPDPTQIAELSSLQHRHIHSLLVDNQRLAAIHVALKQELALSHQELRHLSTSLSTIKLESDAKVREVLEKAAKMESEVRVVREFNGERERVREDVRRMEEDRRELVGKLGEVEKEVKKVRESVGEVEGVREEIEVMRREILKGRAAVEYEKKLHASNIELGQIMEENMVSMAHEIEKLQAELANAEKMARAAAAAAAAASPGPAYTAGYGNSDLGYSANSYAGPYAAQQFQGNVDSGSQYGSGAAAHGHYGTQQNRVP</sequence>
<evidence type="ECO:0000256" key="4">
    <source>
        <dbReference type="ARBA" id="ARBA00023054"/>
    </source>
</evidence>
<feature type="compositionally biased region" description="Low complexity" evidence="7">
    <location>
        <begin position="250"/>
        <end position="265"/>
    </location>
</feature>
<keyword evidence="5" id="KW-0287">Flowering</keyword>
<dbReference type="PANTHER" id="PTHR33405">
    <property type="entry name" value="PROTEIN FLX-LIKE 2"/>
    <property type="match status" value="1"/>
</dbReference>
<proteinExistence type="inferred from homology"/>
<dbReference type="PANTHER" id="PTHR33405:SF17">
    <property type="entry name" value="PROTEIN FLC EXPRESSOR"/>
    <property type="match status" value="1"/>
</dbReference>
<evidence type="ECO:0000256" key="1">
    <source>
        <dbReference type="ARBA" id="ARBA00005405"/>
    </source>
</evidence>
<evidence type="ECO:0000256" key="7">
    <source>
        <dbReference type="SAM" id="MobiDB-lite"/>
    </source>
</evidence>
<dbReference type="AlphaFoldDB" id="A0AAD8GUB8"/>
<evidence type="ECO:0000256" key="3">
    <source>
        <dbReference type="ARBA" id="ARBA00022782"/>
    </source>
</evidence>
<feature type="region of interest" description="Disordered" evidence="7">
    <location>
        <begin position="250"/>
        <end position="272"/>
    </location>
</feature>
<evidence type="ECO:0000256" key="5">
    <source>
        <dbReference type="ARBA" id="ARBA00023089"/>
    </source>
</evidence>
<dbReference type="InterPro" id="IPR040353">
    <property type="entry name" value="FLX/FLX-like"/>
</dbReference>
<comment type="similarity">
    <text evidence="1">Belongs to the FLX family.</text>
</comment>
<feature type="coiled-coil region" evidence="6">
    <location>
        <begin position="95"/>
        <end position="129"/>
    </location>
</feature>
<dbReference type="GO" id="GO:0030154">
    <property type="term" value="P:cell differentiation"/>
    <property type="evidence" value="ECO:0007669"/>
    <property type="project" value="UniProtKB-KW"/>
</dbReference>
<dbReference type="Proteomes" id="UP001237642">
    <property type="component" value="Unassembled WGS sequence"/>
</dbReference>
<evidence type="ECO:0000313" key="8">
    <source>
        <dbReference type="EMBL" id="KAK1354462.1"/>
    </source>
</evidence>
<protein>
    <submittedName>
        <fullName evidence="8">Protein FLC EXPRESSOR</fullName>
    </submittedName>
</protein>
<keyword evidence="3" id="KW-0221">Differentiation</keyword>
<evidence type="ECO:0000313" key="9">
    <source>
        <dbReference type="Proteomes" id="UP001237642"/>
    </source>
</evidence>
<reference evidence="8" key="2">
    <citation type="submission" date="2023-05" db="EMBL/GenBank/DDBJ databases">
        <authorList>
            <person name="Schelkunov M.I."/>
        </authorList>
    </citation>
    <scope>NUCLEOTIDE SEQUENCE</scope>
    <source>
        <strain evidence="8">Hsosn_3</strain>
        <tissue evidence="8">Leaf</tissue>
    </source>
</reference>
<evidence type="ECO:0000256" key="2">
    <source>
        <dbReference type="ARBA" id="ARBA00022473"/>
    </source>
</evidence>
<organism evidence="8 9">
    <name type="scientific">Heracleum sosnowskyi</name>
    <dbReference type="NCBI Taxonomy" id="360622"/>
    <lineage>
        <taxon>Eukaryota</taxon>
        <taxon>Viridiplantae</taxon>
        <taxon>Streptophyta</taxon>
        <taxon>Embryophyta</taxon>
        <taxon>Tracheophyta</taxon>
        <taxon>Spermatophyta</taxon>
        <taxon>Magnoliopsida</taxon>
        <taxon>eudicotyledons</taxon>
        <taxon>Gunneridae</taxon>
        <taxon>Pentapetalae</taxon>
        <taxon>asterids</taxon>
        <taxon>campanulids</taxon>
        <taxon>Apiales</taxon>
        <taxon>Apiaceae</taxon>
        <taxon>Apioideae</taxon>
        <taxon>apioid superclade</taxon>
        <taxon>Tordylieae</taxon>
        <taxon>Tordyliinae</taxon>
        <taxon>Heracleum</taxon>
    </lineage>
</organism>
<evidence type="ECO:0000256" key="6">
    <source>
        <dbReference type="SAM" id="Coils"/>
    </source>
</evidence>
<name>A0AAD8GUB8_9APIA</name>
<dbReference type="GO" id="GO:0009908">
    <property type="term" value="P:flower development"/>
    <property type="evidence" value="ECO:0007669"/>
    <property type="project" value="UniProtKB-KW"/>
</dbReference>
<reference evidence="8" key="1">
    <citation type="submission" date="2023-02" db="EMBL/GenBank/DDBJ databases">
        <title>Genome of toxic invasive species Heracleum sosnowskyi carries increased number of genes despite the absence of recent whole-genome duplications.</title>
        <authorList>
            <person name="Schelkunov M."/>
            <person name="Shtratnikova V."/>
            <person name="Makarenko M."/>
            <person name="Klepikova A."/>
            <person name="Omelchenko D."/>
            <person name="Novikova G."/>
            <person name="Obukhova E."/>
            <person name="Bogdanov V."/>
            <person name="Penin A."/>
            <person name="Logacheva M."/>
        </authorList>
    </citation>
    <scope>NUCLEOTIDE SEQUENCE</scope>
    <source>
        <strain evidence="8">Hsosn_3</strain>
        <tissue evidence="8">Leaf</tissue>
    </source>
</reference>
<comment type="caution">
    <text evidence="8">The sequence shown here is derived from an EMBL/GenBank/DDBJ whole genome shotgun (WGS) entry which is preliminary data.</text>
</comment>
<gene>
    <name evidence="8" type="ORF">POM88_047718</name>
</gene>
<keyword evidence="4 6" id="KW-0175">Coiled coil</keyword>
<dbReference type="EMBL" id="JAUIZM010000011">
    <property type="protein sequence ID" value="KAK1354462.1"/>
    <property type="molecule type" value="Genomic_DNA"/>
</dbReference>
<feature type="coiled-coil region" evidence="6">
    <location>
        <begin position="175"/>
        <end position="209"/>
    </location>
</feature>